<feature type="non-terminal residue" evidence="7">
    <location>
        <position position="1"/>
    </location>
</feature>
<keyword evidence="3" id="KW-0347">Helicase</keyword>
<protein>
    <recommendedName>
        <fullName evidence="6">UvrD-like helicase ATP-binding domain-containing protein</fullName>
    </recommendedName>
</protein>
<evidence type="ECO:0000256" key="3">
    <source>
        <dbReference type="ARBA" id="ARBA00022806"/>
    </source>
</evidence>
<evidence type="ECO:0000256" key="1">
    <source>
        <dbReference type="ARBA" id="ARBA00022741"/>
    </source>
</evidence>
<dbReference type="SUPFAM" id="SSF52540">
    <property type="entry name" value="P-loop containing nucleoside triphosphate hydrolases"/>
    <property type="match status" value="1"/>
</dbReference>
<dbReference type="Gene3D" id="3.40.50.300">
    <property type="entry name" value="P-loop containing nucleotide triphosphate hydrolases"/>
    <property type="match status" value="1"/>
</dbReference>
<dbReference type="Pfam" id="PF00580">
    <property type="entry name" value="UvrD-helicase"/>
    <property type="match status" value="1"/>
</dbReference>
<dbReference type="PANTHER" id="PTHR11070">
    <property type="entry name" value="UVRD / RECB / PCRA DNA HELICASE FAMILY MEMBER"/>
    <property type="match status" value="1"/>
</dbReference>
<keyword evidence="5" id="KW-0238">DNA-binding</keyword>
<dbReference type="GO" id="GO:0003677">
    <property type="term" value="F:DNA binding"/>
    <property type="evidence" value="ECO:0007669"/>
    <property type="project" value="UniProtKB-KW"/>
</dbReference>
<evidence type="ECO:0000256" key="2">
    <source>
        <dbReference type="ARBA" id="ARBA00022801"/>
    </source>
</evidence>
<feature type="domain" description="UvrD-like helicase ATP-binding" evidence="6">
    <location>
        <begin position="1"/>
        <end position="197"/>
    </location>
</feature>
<dbReference type="EMBL" id="BARV01004343">
    <property type="protein sequence ID" value="GAI17399.1"/>
    <property type="molecule type" value="Genomic_DNA"/>
</dbReference>
<dbReference type="InterPro" id="IPR027417">
    <property type="entry name" value="P-loop_NTPase"/>
</dbReference>
<keyword evidence="2" id="KW-0378">Hydrolase</keyword>
<evidence type="ECO:0000256" key="5">
    <source>
        <dbReference type="ARBA" id="ARBA00023125"/>
    </source>
</evidence>
<dbReference type="PANTHER" id="PTHR11070:SF2">
    <property type="entry name" value="ATP-DEPENDENT DNA HELICASE SRS2"/>
    <property type="match status" value="1"/>
</dbReference>
<dbReference type="InterPro" id="IPR014016">
    <property type="entry name" value="UvrD-like_ATP-bd"/>
</dbReference>
<dbReference type="Gene3D" id="1.10.10.160">
    <property type="match status" value="1"/>
</dbReference>
<dbReference type="AlphaFoldDB" id="X1NFE8"/>
<dbReference type="GO" id="GO:0000725">
    <property type="term" value="P:recombinational repair"/>
    <property type="evidence" value="ECO:0007669"/>
    <property type="project" value="TreeGrafter"/>
</dbReference>
<dbReference type="InterPro" id="IPR013986">
    <property type="entry name" value="DExx_box_DNA_helicase_dom_sf"/>
</dbReference>
<dbReference type="GO" id="GO:0005524">
    <property type="term" value="F:ATP binding"/>
    <property type="evidence" value="ECO:0007669"/>
    <property type="project" value="UniProtKB-KW"/>
</dbReference>
<evidence type="ECO:0000259" key="6">
    <source>
        <dbReference type="PROSITE" id="PS51198"/>
    </source>
</evidence>
<dbReference type="PROSITE" id="PS51198">
    <property type="entry name" value="UVRD_HELICASE_ATP_BIND"/>
    <property type="match status" value="1"/>
</dbReference>
<evidence type="ECO:0000313" key="7">
    <source>
        <dbReference type="EMBL" id="GAI17399.1"/>
    </source>
</evidence>
<dbReference type="InterPro" id="IPR000212">
    <property type="entry name" value="DNA_helicase_UvrD/REP"/>
</dbReference>
<sequence length="197" mass="23059">SKILICTYTEKAAASLQDRIRRAIRDAGAEDMIELSELWVGTIHSICDNLINENIDETWLTKGYDVLDEITQSLFLYEHFFDIIRKNEPLARSKWGAIHGAAKYFAKITEDMVDVKRMKKSKNEKLARIALLYERYEDMLKKRNAIDFAHMQSIVLGMLNHPRLGSQLQKKFEYIMVDEYQDTNYIQEKLFLKLSLS</sequence>
<dbReference type="GO" id="GO:0016787">
    <property type="term" value="F:hydrolase activity"/>
    <property type="evidence" value="ECO:0007669"/>
    <property type="project" value="UniProtKB-KW"/>
</dbReference>
<keyword evidence="4" id="KW-0067">ATP-binding</keyword>
<dbReference type="GO" id="GO:0043138">
    <property type="term" value="F:3'-5' DNA helicase activity"/>
    <property type="evidence" value="ECO:0007669"/>
    <property type="project" value="TreeGrafter"/>
</dbReference>
<gene>
    <name evidence="7" type="ORF">S06H3_09719</name>
</gene>
<comment type="caution">
    <text evidence="7">The sequence shown here is derived from an EMBL/GenBank/DDBJ whole genome shotgun (WGS) entry which is preliminary data.</text>
</comment>
<name>X1NFE8_9ZZZZ</name>
<evidence type="ECO:0000256" key="4">
    <source>
        <dbReference type="ARBA" id="ARBA00022840"/>
    </source>
</evidence>
<reference evidence="7" key="1">
    <citation type="journal article" date="2014" name="Front. Microbiol.">
        <title>High frequency of phylogenetically diverse reductive dehalogenase-homologous genes in deep subseafloor sedimentary metagenomes.</title>
        <authorList>
            <person name="Kawai M."/>
            <person name="Futagami T."/>
            <person name="Toyoda A."/>
            <person name="Takaki Y."/>
            <person name="Nishi S."/>
            <person name="Hori S."/>
            <person name="Arai W."/>
            <person name="Tsubouchi T."/>
            <person name="Morono Y."/>
            <person name="Uchiyama I."/>
            <person name="Ito T."/>
            <person name="Fujiyama A."/>
            <person name="Inagaki F."/>
            <person name="Takami H."/>
        </authorList>
    </citation>
    <scope>NUCLEOTIDE SEQUENCE</scope>
    <source>
        <strain evidence="7">Expedition CK06-06</strain>
    </source>
</reference>
<keyword evidence="1" id="KW-0547">Nucleotide-binding</keyword>
<organism evidence="7">
    <name type="scientific">marine sediment metagenome</name>
    <dbReference type="NCBI Taxonomy" id="412755"/>
    <lineage>
        <taxon>unclassified sequences</taxon>
        <taxon>metagenomes</taxon>
        <taxon>ecological metagenomes</taxon>
    </lineage>
</organism>
<proteinExistence type="predicted"/>
<accession>X1NFE8</accession>